<organism evidence="4 5">
    <name type="scientific">Janibacter alkaliphilus</name>
    <dbReference type="NCBI Taxonomy" id="1069963"/>
    <lineage>
        <taxon>Bacteria</taxon>
        <taxon>Bacillati</taxon>
        <taxon>Actinomycetota</taxon>
        <taxon>Actinomycetes</taxon>
        <taxon>Micrococcales</taxon>
        <taxon>Intrasporangiaceae</taxon>
        <taxon>Janibacter</taxon>
    </lineage>
</organism>
<feature type="transmembrane region" description="Helical" evidence="2">
    <location>
        <begin position="124"/>
        <end position="142"/>
    </location>
</feature>
<accession>A0A852X467</accession>
<dbReference type="AlphaFoldDB" id="A0A852X467"/>
<evidence type="ECO:0000256" key="2">
    <source>
        <dbReference type="SAM" id="Phobius"/>
    </source>
</evidence>
<proteinExistence type="predicted"/>
<feature type="region of interest" description="Disordered" evidence="1">
    <location>
        <begin position="235"/>
        <end position="266"/>
    </location>
</feature>
<evidence type="ECO:0000256" key="1">
    <source>
        <dbReference type="SAM" id="MobiDB-lite"/>
    </source>
</evidence>
<evidence type="ECO:0000313" key="4">
    <source>
        <dbReference type="EMBL" id="NYG35563.1"/>
    </source>
</evidence>
<keyword evidence="2" id="KW-0472">Membrane</keyword>
<reference evidence="4 5" key="1">
    <citation type="submission" date="2020-07" db="EMBL/GenBank/DDBJ databases">
        <title>Sequencing the genomes of 1000 actinobacteria strains.</title>
        <authorList>
            <person name="Klenk H.-P."/>
        </authorList>
    </citation>
    <scope>NUCLEOTIDE SEQUENCE [LARGE SCALE GENOMIC DNA]</scope>
    <source>
        <strain evidence="4 5">DSM 24723</strain>
    </source>
</reference>
<dbReference type="Pfam" id="PF14219">
    <property type="entry name" value="DUF4328"/>
    <property type="match status" value="1"/>
</dbReference>
<keyword evidence="5" id="KW-1185">Reference proteome</keyword>
<comment type="caution">
    <text evidence="4">The sequence shown here is derived from an EMBL/GenBank/DDBJ whole genome shotgun (WGS) entry which is preliminary data.</text>
</comment>
<dbReference type="InterPro" id="IPR025565">
    <property type="entry name" value="DUF4328"/>
</dbReference>
<dbReference type="EMBL" id="JACBZX010000001">
    <property type="protein sequence ID" value="NYG35563.1"/>
    <property type="molecule type" value="Genomic_DNA"/>
</dbReference>
<gene>
    <name evidence="4" type="ORF">BJY28_000032</name>
</gene>
<name>A0A852X467_9MICO</name>
<feature type="compositionally biased region" description="Gly residues" evidence="1">
    <location>
        <begin position="235"/>
        <end position="251"/>
    </location>
</feature>
<keyword evidence="2" id="KW-1133">Transmembrane helix</keyword>
<sequence>MDPPAPPPQPTLAPTGPSPTARPLPPWWPRLAAGLQLLLAVVAALSAITVIACLVLWLGAQRIESGASRDALLPRLGEIVTVLGILLTTLAAVTSVAAFALWLYLASASDRVDWYARYWPGWALLAWVLPWVNLVLPALVVLDLDRRSRRPGAAGARRPVQWWWATWVALWPAAGVMAASWGAVDPWATPLTWAETVRPAALATAALYVLYAACALLARHIVVRLTAAVLSGAGAGAGAGSAPGPRPGAGDGMRPTDREATSIEEP</sequence>
<evidence type="ECO:0000259" key="3">
    <source>
        <dbReference type="Pfam" id="PF14219"/>
    </source>
</evidence>
<feature type="transmembrane region" description="Helical" evidence="2">
    <location>
        <begin position="162"/>
        <end position="184"/>
    </location>
</feature>
<keyword evidence="2" id="KW-0812">Transmembrane</keyword>
<feature type="region of interest" description="Disordered" evidence="1">
    <location>
        <begin position="1"/>
        <end position="21"/>
    </location>
</feature>
<feature type="domain" description="DUF4328" evidence="3">
    <location>
        <begin position="80"/>
        <end position="226"/>
    </location>
</feature>
<feature type="transmembrane region" description="Helical" evidence="2">
    <location>
        <begin position="196"/>
        <end position="218"/>
    </location>
</feature>
<dbReference type="RefSeq" id="WP_179461217.1">
    <property type="nucleotide sequence ID" value="NZ_JACBZX010000001.1"/>
</dbReference>
<evidence type="ECO:0000313" key="5">
    <source>
        <dbReference type="Proteomes" id="UP000592181"/>
    </source>
</evidence>
<feature type="compositionally biased region" description="Basic and acidic residues" evidence="1">
    <location>
        <begin position="254"/>
        <end position="266"/>
    </location>
</feature>
<feature type="transmembrane region" description="Helical" evidence="2">
    <location>
        <begin position="33"/>
        <end position="58"/>
    </location>
</feature>
<dbReference type="Proteomes" id="UP000592181">
    <property type="component" value="Unassembled WGS sequence"/>
</dbReference>
<feature type="transmembrane region" description="Helical" evidence="2">
    <location>
        <begin position="79"/>
        <end position="104"/>
    </location>
</feature>
<protein>
    <recommendedName>
        <fullName evidence="3">DUF4328 domain-containing protein</fullName>
    </recommendedName>
</protein>